<dbReference type="InterPro" id="IPR050535">
    <property type="entry name" value="DNA_Repair-Maintenance_Comp"/>
</dbReference>
<reference evidence="3 4" key="1">
    <citation type="submission" date="2015-09" db="EMBL/GenBank/DDBJ databases">
        <title>Genome sequence of Oxobacter pfennigii DSM 3222.</title>
        <authorList>
            <person name="Poehlein A."/>
            <person name="Bengelsdorf F.R."/>
            <person name="Schiel-Bengelsdorf B."/>
            <person name="Duerre P."/>
            <person name="Daniel R."/>
        </authorList>
    </citation>
    <scope>NUCLEOTIDE SEQUENCE [LARGE SCALE GENOMIC DNA]</scope>
    <source>
        <strain evidence="3 4">DSM 3222</strain>
    </source>
</reference>
<evidence type="ECO:0000313" key="4">
    <source>
        <dbReference type="Proteomes" id="UP000050326"/>
    </source>
</evidence>
<dbReference type="CDD" id="cd00840">
    <property type="entry name" value="MPP_Mre11_N"/>
    <property type="match status" value="1"/>
</dbReference>
<protein>
    <submittedName>
        <fullName evidence="3">Putative metallophosphoesterase YhaO</fullName>
    </submittedName>
</protein>
<dbReference type="GO" id="GO:0016787">
    <property type="term" value="F:hydrolase activity"/>
    <property type="evidence" value="ECO:0007669"/>
    <property type="project" value="UniProtKB-KW"/>
</dbReference>
<dbReference type="STRING" id="36849.OXPF_01420"/>
<dbReference type="Pfam" id="PF00149">
    <property type="entry name" value="Metallophos"/>
    <property type="match status" value="1"/>
</dbReference>
<proteinExistence type="predicted"/>
<dbReference type="Proteomes" id="UP000050326">
    <property type="component" value="Unassembled WGS sequence"/>
</dbReference>
<evidence type="ECO:0000259" key="2">
    <source>
        <dbReference type="Pfam" id="PF00149"/>
    </source>
</evidence>
<evidence type="ECO:0000256" key="1">
    <source>
        <dbReference type="ARBA" id="ARBA00022801"/>
    </source>
</evidence>
<keyword evidence="1" id="KW-0378">Hydrolase</keyword>
<evidence type="ECO:0000313" key="3">
    <source>
        <dbReference type="EMBL" id="KPU46223.1"/>
    </source>
</evidence>
<organism evidence="3 4">
    <name type="scientific">Oxobacter pfennigii</name>
    <dbReference type="NCBI Taxonomy" id="36849"/>
    <lineage>
        <taxon>Bacteria</taxon>
        <taxon>Bacillati</taxon>
        <taxon>Bacillota</taxon>
        <taxon>Clostridia</taxon>
        <taxon>Eubacteriales</taxon>
        <taxon>Clostridiaceae</taxon>
        <taxon>Oxobacter</taxon>
    </lineage>
</organism>
<keyword evidence="4" id="KW-1185">Reference proteome</keyword>
<dbReference type="Gene3D" id="3.60.21.10">
    <property type="match status" value="1"/>
</dbReference>
<dbReference type="InterPro" id="IPR029052">
    <property type="entry name" value="Metallo-depent_PP-like"/>
</dbReference>
<accession>A0A0P8YGP7</accession>
<dbReference type="PANTHER" id="PTHR30337:SF7">
    <property type="entry name" value="PHOSPHOESTERASE"/>
    <property type="match status" value="1"/>
</dbReference>
<dbReference type="PANTHER" id="PTHR30337">
    <property type="entry name" value="COMPONENT OF ATP-DEPENDENT DSDNA EXONUCLEASE"/>
    <property type="match status" value="1"/>
</dbReference>
<dbReference type="EMBL" id="LKET01000012">
    <property type="protein sequence ID" value="KPU46223.1"/>
    <property type="molecule type" value="Genomic_DNA"/>
</dbReference>
<feature type="domain" description="Calcineurin-like phosphoesterase" evidence="2">
    <location>
        <begin position="2"/>
        <end position="197"/>
    </location>
</feature>
<dbReference type="InterPro" id="IPR004843">
    <property type="entry name" value="Calcineurin-like_PHP"/>
</dbReference>
<dbReference type="AlphaFoldDB" id="A0A0P8YGP7"/>
<gene>
    <name evidence="3" type="primary">yhaO</name>
    <name evidence="3" type="ORF">OXPF_01420</name>
</gene>
<sequence>MADIHFDTPFLSRNEEVRRLLKESMQNAFKAGVELAVKSAAHAFLIAGDLFDNDNLSYKTAKFLYEQLDRLNDAGIMVFYAAGNHDPEAIIHKFNFMKWPEYVYIFDRAEPEKVFVKDTDGNVVGVVHGAGHESKREGRNLAKAFGKAVPGVPNVGLLHTFVTGLKVSLGYENYAPCSLEDLKGLDYSYWALGHIHKRAEILDKPMAVYPGNLIGRNPNETGPKGAYLVEIEENNGLKINFHELSPIIWDTVLIDDISDAYDFKRLEDKIYSSVTGYINEKGYDKKLILRGILKGSSPLYKELKNEENVEELQDSLKDRLGAVSFELICDDLQRSIDLKEYAGGTHVIGAALKILDDIKENPRLLLSLKPDSLAGFMGGNEEETINYLKSLLDNMEAEVVYRMTGGDGNEV</sequence>
<name>A0A0P8YGP7_9CLOT</name>
<dbReference type="SUPFAM" id="SSF56300">
    <property type="entry name" value="Metallo-dependent phosphatases"/>
    <property type="match status" value="1"/>
</dbReference>
<dbReference type="InterPro" id="IPR041796">
    <property type="entry name" value="Mre11_N"/>
</dbReference>
<comment type="caution">
    <text evidence="3">The sequence shown here is derived from an EMBL/GenBank/DDBJ whole genome shotgun (WGS) entry which is preliminary data.</text>
</comment>